<feature type="transmembrane region" description="Helical" evidence="5">
    <location>
        <begin position="130"/>
        <end position="152"/>
    </location>
</feature>
<dbReference type="InterPro" id="IPR019426">
    <property type="entry name" value="7TM_GPCR_serpentine_rcpt_Srv"/>
</dbReference>
<keyword evidence="8" id="KW-1185">Reference proteome</keyword>
<feature type="transmembrane region" description="Helical" evidence="5">
    <location>
        <begin position="12"/>
        <end position="32"/>
    </location>
</feature>
<evidence type="ECO:0000259" key="6">
    <source>
        <dbReference type="PROSITE" id="PS50262"/>
    </source>
</evidence>
<dbReference type="PROSITE" id="PS50262">
    <property type="entry name" value="G_PROTEIN_RECEP_F1_2"/>
    <property type="match status" value="1"/>
</dbReference>
<keyword evidence="3 5" id="KW-1133">Transmembrane helix</keyword>
<feature type="transmembrane region" description="Helical" evidence="5">
    <location>
        <begin position="217"/>
        <end position="236"/>
    </location>
</feature>
<sequence length="307" mass="35325">MMEMPWTHCLFAIATVITIPLYLFILFAILWRPKLTPFHTLMISQGIVDIYSLLSYNFFIVLRVSGLCSDLFWENQPSIAIASFINTYFTLYLRCIGIALISVQRYITVCLFGTKIERNLLKLMMETPPLVLAMIHWSSGFLLTATLLTTSFDIRYDNKEDMNMIVPVKTLSLANLISVISVVILFLICILCYVSVISYIIRSKIAANSTRRQEIRLSIQVAGLLVAFLLVFIYSVGNYVINELRKTSLLYEWRELNPIMFGFLSCVLPWTCLFFNEDIQKRLPRIFKCRRRTLSSSGLLASRASAW</sequence>
<keyword evidence="2 5" id="KW-0812">Transmembrane</keyword>
<accession>A0A016VPY0</accession>
<dbReference type="EMBL" id="JARK01001342">
    <property type="protein sequence ID" value="EYC29386.1"/>
    <property type="molecule type" value="Genomic_DNA"/>
</dbReference>
<dbReference type="SUPFAM" id="SSF81321">
    <property type="entry name" value="Family A G protein-coupled receptor-like"/>
    <property type="match status" value="1"/>
</dbReference>
<comment type="caution">
    <text evidence="7">The sequence shown here is derived from an EMBL/GenBank/DDBJ whole genome shotgun (WGS) entry which is preliminary data.</text>
</comment>
<dbReference type="AlphaFoldDB" id="A0A016VPY0"/>
<gene>
    <name evidence="7" type="primary">Acey_s0006.g2951</name>
    <name evidence="7" type="ORF">Y032_0006g2951</name>
</gene>
<dbReference type="PANTHER" id="PTHR24224">
    <property type="entry name" value="CARDIOACCELERATORY PEPTIDE RECEPTOR-RELATED"/>
    <property type="match status" value="1"/>
</dbReference>
<dbReference type="PANTHER" id="PTHR24224:SF17">
    <property type="entry name" value="G-PROTEIN COUPLED RECEPTORS FAMILY 1 PROFILE DOMAIN-CONTAINING PROTEIN"/>
    <property type="match status" value="1"/>
</dbReference>
<feature type="transmembrane region" description="Helical" evidence="5">
    <location>
        <begin position="256"/>
        <end position="275"/>
    </location>
</feature>
<feature type="transmembrane region" description="Helical" evidence="5">
    <location>
        <begin position="172"/>
        <end position="196"/>
    </location>
</feature>
<evidence type="ECO:0000313" key="8">
    <source>
        <dbReference type="Proteomes" id="UP000024635"/>
    </source>
</evidence>
<evidence type="ECO:0000256" key="1">
    <source>
        <dbReference type="ARBA" id="ARBA00004370"/>
    </source>
</evidence>
<dbReference type="Proteomes" id="UP000024635">
    <property type="component" value="Unassembled WGS sequence"/>
</dbReference>
<evidence type="ECO:0000256" key="2">
    <source>
        <dbReference type="ARBA" id="ARBA00022692"/>
    </source>
</evidence>
<dbReference type="InterPro" id="IPR052665">
    <property type="entry name" value="Neuropeptide-GPCR"/>
</dbReference>
<keyword evidence="4 5" id="KW-0472">Membrane</keyword>
<organism evidence="7 8">
    <name type="scientific">Ancylostoma ceylanicum</name>
    <dbReference type="NCBI Taxonomy" id="53326"/>
    <lineage>
        <taxon>Eukaryota</taxon>
        <taxon>Metazoa</taxon>
        <taxon>Ecdysozoa</taxon>
        <taxon>Nematoda</taxon>
        <taxon>Chromadorea</taxon>
        <taxon>Rhabditida</taxon>
        <taxon>Rhabditina</taxon>
        <taxon>Rhabditomorpha</taxon>
        <taxon>Strongyloidea</taxon>
        <taxon>Ancylostomatidae</taxon>
        <taxon>Ancylostomatinae</taxon>
        <taxon>Ancylostoma</taxon>
    </lineage>
</organism>
<dbReference type="InterPro" id="IPR017452">
    <property type="entry name" value="GPCR_Rhodpsn_7TM"/>
</dbReference>
<dbReference type="Pfam" id="PF10323">
    <property type="entry name" value="7TM_GPCR_Srv"/>
    <property type="match status" value="1"/>
</dbReference>
<protein>
    <recommendedName>
        <fullName evidence="6">G-protein coupled receptors family 1 profile domain-containing protein</fullName>
    </recommendedName>
</protein>
<reference evidence="8" key="1">
    <citation type="journal article" date="2015" name="Nat. Genet.">
        <title>The genome and transcriptome of the zoonotic hookworm Ancylostoma ceylanicum identify infection-specific gene families.</title>
        <authorList>
            <person name="Schwarz E.M."/>
            <person name="Hu Y."/>
            <person name="Antoshechkin I."/>
            <person name="Miller M.M."/>
            <person name="Sternberg P.W."/>
            <person name="Aroian R.V."/>
        </authorList>
    </citation>
    <scope>NUCLEOTIDE SEQUENCE</scope>
    <source>
        <strain evidence="8">HY135</strain>
    </source>
</reference>
<feature type="transmembrane region" description="Helical" evidence="5">
    <location>
        <begin position="79"/>
        <end position="101"/>
    </location>
</feature>
<comment type="subcellular location">
    <subcellularLocation>
        <location evidence="1">Membrane</location>
    </subcellularLocation>
</comment>
<name>A0A016VPY0_9BILA</name>
<dbReference type="OrthoDB" id="5872870at2759"/>
<evidence type="ECO:0000256" key="3">
    <source>
        <dbReference type="ARBA" id="ARBA00022989"/>
    </source>
</evidence>
<evidence type="ECO:0000313" key="7">
    <source>
        <dbReference type="EMBL" id="EYC29386.1"/>
    </source>
</evidence>
<feature type="domain" description="G-protein coupled receptors family 1 profile" evidence="6">
    <location>
        <begin position="21"/>
        <end position="233"/>
    </location>
</feature>
<proteinExistence type="predicted"/>
<dbReference type="GO" id="GO:0016020">
    <property type="term" value="C:membrane"/>
    <property type="evidence" value="ECO:0007669"/>
    <property type="project" value="UniProtKB-SubCell"/>
</dbReference>
<dbReference type="Gene3D" id="1.20.1070.10">
    <property type="entry name" value="Rhodopsin 7-helix transmembrane proteins"/>
    <property type="match status" value="1"/>
</dbReference>
<evidence type="ECO:0000256" key="4">
    <source>
        <dbReference type="ARBA" id="ARBA00023136"/>
    </source>
</evidence>
<evidence type="ECO:0000256" key="5">
    <source>
        <dbReference type="SAM" id="Phobius"/>
    </source>
</evidence>